<gene>
    <name evidence="1" type="ORF">GCM10009550_41300</name>
</gene>
<keyword evidence="2" id="KW-1185">Reference proteome</keyword>
<dbReference type="Pfam" id="PF05331">
    <property type="entry name" value="DUF742"/>
    <property type="match status" value="1"/>
</dbReference>
<proteinExistence type="predicted"/>
<dbReference type="EMBL" id="BAAAHH010000017">
    <property type="protein sequence ID" value="GAA0955873.1"/>
    <property type="molecule type" value="Genomic_DNA"/>
</dbReference>
<reference evidence="2" key="1">
    <citation type="journal article" date="2019" name="Int. J. Syst. Evol. Microbiol.">
        <title>The Global Catalogue of Microorganisms (GCM) 10K type strain sequencing project: providing services to taxonomists for standard genome sequencing and annotation.</title>
        <authorList>
            <consortium name="The Broad Institute Genomics Platform"/>
            <consortium name="The Broad Institute Genome Sequencing Center for Infectious Disease"/>
            <person name="Wu L."/>
            <person name="Ma J."/>
        </authorList>
    </citation>
    <scope>NUCLEOTIDE SEQUENCE [LARGE SCALE GENOMIC DNA]</scope>
    <source>
        <strain evidence="2">JCM 10696</strain>
    </source>
</reference>
<evidence type="ECO:0000313" key="1">
    <source>
        <dbReference type="EMBL" id="GAA0955873.1"/>
    </source>
</evidence>
<dbReference type="InterPro" id="IPR007995">
    <property type="entry name" value="DUF742"/>
</dbReference>
<dbReference type="PANTHER" id="PTHR36221:SF1">
    <property type="entry name" value="DUF742 DOMAIN-CONTAINING PROTEIN"/>
    <property type="match status" value="1"/>
</dbReference>
<organism evidence="1 2">
    <name type="scientific">Actinocorallia libanotica</name>
    <dbReference type="NCBI Taxonomy" id="46162"/>
    <lineage>
        <taxon>Bacteria</taxon>
        <taxon>Bacillati</taxon>
        <taxon>Actinomycetota</taxon>
        <taxon>Actinomycetes</taxon>
        <taxon>Streptosporangiales</taxon>
        <taxon>Thermomonosporaceae</taxon>
        <taxon>Actinocorallia</taxon>
    </lineage>
</organism>
<dbReference type="RefSeq" id="WP_344242509.1">
    <property type="nucleotide sequence ID" value="NZ_BAAAHH010000017.1"/>
</dbReference>
<evidence type="ECO:0000313" key="2">
    <source>
        <dbReference type="Proteomes" id="UP001500665"/>
    </source>
</evidence>
<comment type="caution">
    <text evidence="1">The sequence shown here is derived from an EMBL/GenBank/DDBJ whole genome shotgun (WGS) entry which is preliminary data.</text>
</comment>
<protein>
    <submittedName>
        <fullName evidence="1">DUF742 domain-containing protein</fullName>
    </submittedName>
</protein>
<accession>A0ABP4BWF2</accession>
<sequence length="116" mass="12289">MIGDDGRRRRPVPTYVVTGGRTLPTRNALSVHTLLIAVPERPLPPEAGGEQRALVSMCAGLLSVAEAAAHLELPVSVVTVLASDLVDSGHLHTRAHTAAPSRGLLEEVLHGLQQLR</sequence>
<dbReference type="PANTHER" id="PTHR36221">
    <property type="entry name" value="DUF742 DOMAIN-CONTAINING PROTEIN"/>
    <property type="match status" value="1"/>
</dbReference>
<name>A0ABP4BWF2_9ACTN</name>
<dbReference type="Proteomes" id="UP001500665">
    <property type="component" value="Unassembled WGS sequence"/>
</dbReference>